<proteinExistence type="predicted"/>
<accession>A0A232FEB8</accession>
<reference evidence="1 2" key="1">
    <citation type="journal article" date="2017" name="Curr. Biol.">
        <title>The Evolution of Venom by Co-option of Single-Copy Genes.</title>
        <authorList>
            <person name="Martinson E.O."/>
            <person name="Mrinalini"/>
            <person name="Kelkar Y.D."/>
            <person name="Chang C.H."/>
            <person name="Werren J.H."/>
        </authorList>
    </citation>
    <scope>NUCLEOTIDE SEQUENCE [LARGE SCALE GENOMIC DNA]</scope>
    <source>
        <strain evidence="1 2">Alberta</strain>
        <tissue evidence="1">Whole body</tissue>
    </source>
</reference>
<protein>
    <submittedName>
        <fullName evidence="1">Uncharacterized protein</fullName>
    </submittedName>
</protein>
<evidence type="ECO:0000313" key="2">
    <source>
        <dbReference type="Proteomes" id="UP000215335"/>
    </source>
</evidence>
<dbReference type="Proteomes" id="UP000215335">
    <property type="component" value="Unassembled WGS sequence"/>
</dbReference>
<comment type="caution">
    <text evidence="1">The sequence shown here is derived from an EMBL/GenBank/DDBJ whole genome shotgun (WGS) entry which is preliminary data.</text>
</comment>
<name>A0A232FEB8_9HYME</name>
<feature type="non-terminal residue" evidence="1">
    <location>
        <position position="12"/>
    </location>
</feature>
<gene>
    <name evidence="1" type="ORF">TSAR_008274</name>
</gene>
<dbReference type="EMBL" id="NNAY01000346">
    <property type="protein sequence ID" value="OXU29035.1"/>
    <property type="molecule type" value="Genomic_DNA"/>
</dbReference>
<organism evidence="1 2">
    <name type="scientific">Trichomalopsis sarcophagae</name>
    <dbReference type="NCBI Taxonomy" id="543379"/>
    <lineage>
        <taxon>Eukaryota</taxon>
        <taxon>Metazoa</taxon>
        <taxon>Ecdysozoa</taxon>
        <taxon>Arthropoda</taxon>
        <taxon>Hexapoda</taxon>
        <taxon>Insecta</taxon>
        <taxon>Pterygota</taxon>
        <taxon>Neoptera</taxon>
        <taxon>Endopterygota</taxon>
        <taxon>Hymenoptera</taxon>
        <taxon>Apocrita</taxon>
        <taxon>Proctotrupomorpha</taxon>
        <taxon>Chalcidoidea</taxon>
        <taxon>Pteromalidae</taxon>
        <taxon>Pteromalinae</taxon>
        <taxon>Trichomalopsis</taxon>
    </lineage>
</organism>
<evidence type="ECO:0000313" key="1">
    <source>
        <dbReference type="EMBL" id="OXU29035.1"/>
    </source>
</evidence>
<keyword evidence="2" id="KW-1185">Reference proteome</keyword>
<sequence length="12" mass="1291">MTPVSRGAVNMQ</sequence>